<comment type="subcellular location">
    <subcellularLocation>
        <location evidence="1">Membrane</location>
        <topology evidence="1">Multi-pass membrane protein</topology>
    </subcellularLocation>
</comment>
<evidence type="ECO:0000256" key="4">
    <source>
        <dbReference type="ARBA" id="ARBA00023136"/>
    </source>
</evidence>
<keyword evidence="7" id="KW-1185">Reference proteome</keyword>
<accession>A0ABS4DVA6</accession>
<keyword evidence="3 5" id="KW-1133">Transmembrane helix</keyword>
<dbReference type="InterPro" id="IPR032808">
    <property type="entry name" value="DoxX"/>
</dbReference>
<organism evidence="6 7">
    <name type="scientific">Rhizobium halophytocola</name>
    <dbReference type="NCBI Taxonomy" id="735519"/>
    <lineage>
        <taxon>Bacteria</taxon>
        <taxon>Pseudomonadati</taxon>
        <taxon>Pseudomonadota</taxon>
        <taxon>Alphaproteobacteria</taxon>
        <taxon>Hyphomicrobiales</taxon>
        <taxon>Rhizobiaceae</taxon>
        <taxon>Rhizobium/Agrobacterium group</taxon>
        <taxon>Rhizobium</taxon>
    </lineage>
</organism>
<keyword evidence="4 5" id="KW-0472">Membrane</keyword>
<evidence type="ECO:0000256" key="5">
    <source>
        <dbReference type="SAM" id="Phobius"/>
    </source>
</evidence>
<evidence type="ECO:0000256" key="1">
    <source>
        <dbReference type="ARBA" id="ARBA00004141"/>
    </source>
</evidence>
<protein>
    <submittedName>
        <fullName evidence="6">Membrane protein YphA (DoxX/SURF4 family)</fullName>
    </submittedName>
</protein>
<evidence type="ECO:0000256" key="2">
    <source>
        <dbReference type="ARBA" id="ARBA00022692"/>
    </source>
</evidence>
<evidence type="ECO:0000256" key="3">
    <source>
        <dbReference type="ARBA" id="ARBA00022989"/>
    </source>
</evidence>
<feature type="transmembrane region" description="Helical" evidence="5">
    <location>
        <begin position="96"/>
        <end position="114"/>
    </location>
</feature>
<reference evidence="6 7" key="1">
    <citation type="submission" date="2021-03" db="EMBL/GenBank/DDBJ databases">
        <title>Genomic Encyclopedia of Type Strains, Phase IV (KMG-IV): sequencing the most valuable type-strain genomes for metagenomic binning, comparative biology and taxonomic classification.</title>
        <authorList>
            <person name="Goeker M."/>
        </authorList>
    </citation>
    <scope>NUCLEOTIDE SEQUENCE [LARGE SCALE GENOMIC DNA]</scope>
    <source>
        <strain evidence="6 7">DSM 21600</strain>
    </source>
</reference>
<evidence type="ECO:0000313" key="7">
    <source>
        <dbReference type="Proteomes" id="UP000759443"/>
    </source>
</evidence>
<sequence>MSNILSLTVGNAATLAAAAAFLLGGVINASGRKAVREEFVRYGFPWWWCRVTALLEILTAILLVLPPTFTIGLVLGTGIMLAAILAVVRARDFGHLPPPAVFLLLLMTAAFFQVSS</sequence>
<feature type="transmembrane region" description="Helical" evidence="5">
    <location>
        <begin position="72"/>
        <end position="90"/>
    </location>
</feature>
<name>A0ABS4DVA6_9HYPH</name>
<comment type="caution">
    <text evidence="6">The sequence shown here is derived from an EMBL/GenBank/DDBJ whole genome shotgun (WGS) entry which is preliminary data.</text>
</comment>
<keyword evidence="2 5" id="KW-0812">Transmembrane</keyword>
<dbReference type="Proteomes" id="UP000759443">
    <property type="component" value="Unassembled WGS sequence"/>
</dbReference>
<proteinExistence type="predicted"/>
<feature type="transmembrane region" description="Helical" evidence="5">
    <location>
        <begin position="45"/>
        <end position="65"/>
    </location>
</feature>
<dbReference type="Pfam" id="PF13564">
    <property type="entry name" value="DoxX_2"/>
    <property type="match status" value="1"/>
</dbReference>
<evidence type="ECO:0000313" key="6">
    <source>
        <dbReference type="EMBL" id="MBP1849633.1"/>
    </source>
</evidence>
<dbReference type="EMBL" id="JAGGJU010000002">
    <property type="protein sequence ID" value="MBP1849633.1"/>
    <property type="molecule type" value="Genomic_DNA"/>
</dbReference>
<dbReference type="RefSeq" id="WP_209942856.1">
    <property type="nucleotide sequence ID" value="NZ_JAGGJU010000002.1"/>
</dbReference>
<gene>
    <name evidence="6" type="ORF">J2Z17_001054</name>
</gene>